<dbReference type="Proteomes" id="UP001610335">
    <property type="component" value="Unassembled WGS sequence"/>
</dbReference>
<evidence type="ECO:0000313" key="2">
    <source>
        <dbReference type="Proteomes" id="UP001610335"/>
    </source>
</evidence>
<proteinExistence type="predicted"/>
<sequence length="86" mass="9512">MLNKGIAINEAMQASYNIAKENAVGIETAVGNLRLGADRQSVVRAFAQGCRDLTAGLIYWSYSSEQYFKPTELNANNAFHFQIKNP</sequence>
<dbReference type="InterPro" id="IPR008949">
    <property type="entry name" value="Isoprenoid_synthase_dom_sf"/>
</dbReference>
<evidence type="ECO:0000313" key="1">
    <source>
        <dbReference type="EMBL" id="KAL2826135.1"/>
    </source>
</evidence>
<reference evidence="1 2" key="1">
    <citation type="submission" date="2024-07" db="EMBL/GenBank/DDBJ databases">
        <title>Section-level genome sequencing and comparative genomics of Aspergillus sections Usti and Cavernicolus.</title>
        <authorList>
            <consortium name="Lawrence Berkeley National Laboratory"/>
            <person name="Nybo J.L."/>
            <person name="Vesth T.C."/>
            <person name="Theobald S."/>
            <person name="Frisvad J.C."/>
            <person name="Larsen T.O."/>
            <person name="Kjaerboelling I."/>
            <person name="Rothschild-Mancinelli K."/>
            <person name="Lyhne E.K."/>
            <person name="Kogle M.E."/>
            <person name="Barry K."/>
            <person name="Clum A."/>
            <person name="Na H."/>
            <person name="Ledsgaard L."/>
            <person name="Lin J."/>
            <person name="Lipzen A."/>
            <person name="Kuo A."/>
            <person name="Riley R."/>
            <person name="Mondo S."/>
            <person name="LaButti K."/>
            <person name="Haridas S."/>
            <person name="Pangalinan J."/>
            <person name="Salamov A.A."/>
            <person name="Simmons B.A."/>
            <person name="Magnuson J.K."/>
            <person name="Chen J."/>
            <person name="Drula E."/>
            <person name="Henrissat B."/>
            <person name="Wiebenga A."/>
            <person name="Lubbers R.J."/>
            <person name="Gomes A.C."/>
            <person name="Makela M.R."/>
            <person name="Stajich J."/>
            <person name="Grigoriev I.V."/>
            <person name="Mortensen U.H."/>
            <person name="De vries R.P."/>
            <person name="Baker S.E."/>
            <person name="Andersen M.R."/>
        </authorList>
    </citation>
    <scope>NUCLEOTIDE SEQUENCE [LARGE SCALE GENOMIC DNA]</scope>
    <source>
        <strain evidence="1 2">CBS 600.67</strain>
    </source>
</reference>
<keyword evidence="2" id="KW-1185">Reference proteome</keyword>
<name>A0ABR4IEH0_9EURO</name>
<gene>
    <name evidence="1" type="ORF">BDW59DRAFT_161261</name>
</gene>
<dbReference type="Gene3D" id="1.10.600.10">
    <property type="entry name" value="Farnesyl Diphosphate Synthase"/>
    <property type="match status" value="1"/>
</dbReference>
<organism evidence="1 2">
    <name type="scientific">Aspergillus cavernicola</name>
    <dbReference type="NCBI Taxonomy" id="176166"/>
    <lineage>
        <taxon>Eukaryota</taxon>
        <taxon>Fungi</taxon>
        <taxon>Dikarya</taxon>
        <taxon>Ascomycota</taxon>
        <taxon>Pezizomycotina</taxon>
        <taxon>Eurotiomycetes</taxon>
        <taxon>Eurotiomycetidae</taxon>
        <taxon>Eurotiales</taxon>
        <taxon>Aspergillaceae</taxon>
        <taxon>Aspergillus</taxon>
        <taxon>Aspergillus subgen. Nidulantes</taxon>
    </lineage>
</organism>
<accession>A0ABR4IEH0</accession>
<comment type="caution">
    <text evidence="1">The sequence shown here is derived from an EMBL/GenBank/DDBJ whole genome shotgun (WGS) entry which is preliminary data.</text>
</comment>
<dbReference type="EMBL" id="JBFXLS010000032">
    <property type="protein sequence ID" value="KAL2826135.1"/>
    <property type="molecule type" value="Genomic_DNA"/>
</dbReference>
<protein>
    <submittedName>
        <fullName evidence="1">Uncharacterized protein</fullName>
    </submittedName>
</protein>